<dbReference type="PANTHER" id="PTHR43531:SF11">
    <property type="entry name" value="METHYL-ACCEPTING CHEMOTAXIS PROTEIN 3"/>
    <property type="match status" value="1"/>
</dbReference>
<feature type="transmembrane region" description="Helical" evidence="5">
    <location>
        <begin position="298"/>
        <end position="324"/>
    </location>
</feature>
<dbReference type="Pfam" id="PF00015">
    <property type="entry name" value="MCPsignal"/>
    <property type="match status" value="1"/>
</dbReference>
<evidence type="ECO:0000256" key="4">
    <source>
        <dbReference type="SAM" id="Coils"/>
    </source>
</evidence>
<evidence type="ECO:0000256" key="1">
    <source>
        <dbReference type="ARBA" id="ARBA00022500"/>
    </source>
</evidence>
<feature type="domain" description="HBM" evidence="7">
    <location>
        <begin position="47"/>
        <end position="287"/>
    </location>
</feature>
<organism evidence="8 9">
    <name type="scientific">Thalassotalea euphylliae</name>
    <dbReference type="NCBI Taxonomy" id="1655234"/>
    <lineage>
        <taxon>Bacteria</taxon>
        <taxon>Pseudomonadati</taxon>
        <taxon>Pseudomonadota</taxon>
        <taxon>Gammaproteobacteria</taxon>
        <taxon>Alteromonadales</taxon>
        <taxon>Colwelliaceae</taxon>
        <taxon>Thalassotalea</taxon>
    </lineage>
</organism>
<dbReference type="InterPro" id="IPR032255">
    <property type="entry name" value="HBM"/>
</dbReference>
<dbReference type="GO" id="GO:0004888">
    <property type="term" value="F:transmembrane signaling receptor activity"/>
    <property type="evidence" value="ECO:0007669"/>
    <property type="project" value="TreeGrafter"/>
</dbReference>
<evidence type="ECO:0000313" key="8">
    <source>
        <dbReference type="EMBL" id="REL35470.1"/>
    </source>
</evidence>
<dbReference type="Pfam" id="PF12729">
    <property type="entry name" value="4HB_MCP_1"/>
    <property type="match status" value="1"/>
</dbReference>
<dbReference type="PROSITE" id="PS50111">
    <property type="entry name" value="CHEMOTAXIS_TRANSDUC_2"/>
    <property type="match status" value="1"/>
</dbReference>
<sequence>MNKYQQLTLAQKLYTGFGVVLTLIAVVGVISYFALQNATEGFTGYREMARDTNLSGRVQANMLMVRMNVKDFIITNSDKDKQQFEEYWQKTQSFMQDAQREINQPNRARAIDEVDNSLTLYHDSFEQVVSLIGERHQLVKQVLDVKGPEAEQNLTRILKSAREDGDMVAAYGASLATRSLLLARLYAGKFLNTNELSDVDRVKSEFADLNKELEILDSELQNLTRRELLANTQKLTAEYYETFLKVVDIILQRNSIITNSLDKIGPEVARKVENVKLDIKSVQDTLGPELVAANENSILLIEVIVVISIIIGIFASIIVTKLILNQMGGEPKEVISVAQRVADGELDLNLPKNNSAPDSLYSAIITMVERLRDKAQLAAKIAEGDLSKNINLSSSKDNLGQSLQTMTEQLHDVISQVQTSSANISSASNVVLKNSDDLALGMTNQATSLEQISSSLEELSTQTNLNATNAEKATELANNAKQFAQTGRDKMQQMTEAMFEIDSAGQSISNFINTIDEIAAQTNLLALNAAIEAARAGEQGRGFAVVADEVRGLAARSTQAAEETKKLVAMSTAKTATGNQIAEQTSDALQQIYSQINETASLMSDISNANNEQAQGVNFINQGVAEIDKVIQQSVDISTLNAKETNNLTSSANELRVMLERFKL</sequence>
<dbReference type="InterPro" id="IPR024478">
    <property type="entry name" value="HlyB_4HB_MCP"/>
</dbReference>
<proteinExistence type="inferred from homology"/>
<dbReference type="PANTHER" id="PTHR43531">
    <property type="entry name" value="PROTEIN ICFG"/>
    <property type="match status" value="1"/>
</dbReference>
<comment type="caution">
    <text evidence="8">The sequence shown here is derived from an EMBL/GenBank/DDBJ whole genome shotgun (WGS) entry which is preliminary data.</text>
</comment>
<feature type="domain" description="Methyl-accepting transducer" evidence="6">
    <location>
        <begin position="420"/>
        <end position="649"/>
    </location>
</feature>
<keyword evidence="4" id="KW-0175">Coiled coil</keyword>
<evidence type="ECO:0000313" key="9">
    <source>
        <dbReference type="Proteomes" id="UP000256999"/>
    </source>
</evidence>
<evidence type="ECO:0000259" key="7">
    <source>
        <dbReference type="PROSITE" id="PS51753"/>
    </source>
</evidence>
<evidence type="ECO:0000256" key="2">
    <source>
        <dbReference type="ARBA" id="ARBA00029447"/>
    </source>
</evidence>
<evidence type="ECO:0000256" key="3">
    <source>
        <dbReference type="PROSITE-ProRule" id="PRU00284"/>
    </source>
</evidence>
<dbReference type="CDD" id="cd11386">
    <property type="entry name" value="MCP_signal"/>
    <property type="match status" value="1"/>
</dbReference>
<keyword evidence="5" id="KW-0812">Transmembrane</keyword>
<dbReference type="GO" id="GO:0007165">
    <property type="term" value="P:signal transduction"/>
    <property type="evidence" value="ECO:0007669"/>
    <property type="project" value="UniProtKB-KW"/>
</dbReference>
<keyword evidence="3" id="KW-0807">Transducer</keyword>
<dbReference type="InterPro" id="IPR004089">
    <property type="entry name" value="MCPsignal_dom"/>
</dbReference>
<feature type="transmembrane region" description="Helical" evidence="5">
    <location>
        <begin position="12"/>
        <end position="35"/>
    </location>
</feature>
<dbReference type="GO" id="GO:0006935">
    <property type="term" value="P:chemotaxis"/>
    <property type="evidence" value="ECO:0007669"/>
    <property type="project" value="UniProtKB-KW"/>
</dbReference>
<keyword evidence="1" id="KW-0145">Chemotaxis</keyword>
<dbReference type="Gene3D" id="1.10.287.950">
    <property type="entry name" value="Methyl-accepting chemotaxis protein"/>
    <property type="match status" value="1"/>
</dbReference>
<dbReference type="RefSeq" id="WP_116000143.1">
    <property type="nucleotide sequence ID" value="NZ_QUOV01000001.1"/>
</dbReference>
<evidence type="ECO:0000256" key="5">
    <source>
        <dbReference type="SAM" id="Phobius"/>
    </source>
</evidence>
<dbReference type="PROSITE" id="PS51753">
    <property type="entry name" value="HBM"/>
    <property type="match status" value="1"/>
</dbReference>
<dbReference type="SUPFAM" id="SSF58104">
    <property type="entry name" value="Methyl-accepting chemotaxis protein (MCP) signaling domain"/>
    <property type="match status" value="1"/>
</dbReference>
<keyword evidence="5" id="KW-1133">Transmembrane helix</keyword>
<dbReference type="InterPro" id="IPR051310">
    <property type="entry name" value="MCP_chemotaxis"/>
</dbReference>
<dbReference type="GO" id="GO:0005886">
    <property type="term" value="C:plasma membrane"/>
    <property type="evidence" value="ECO:0007669"/>
    <property type="project" value="TreeGrafter"/>
</dbReference>
<keyword evidence="5" id="KW-0472">Membrane</keyword>
<accession>A0A3E0UF34</accession>
<evidence type="ECO:0000259" key="6">
    <source>
        <dbReference type="PROSITE" id="PS50111"/>
    </source>
</evidence>
<dbReference type="SMART" id="SM00283">
    <property type="entry name" value="MA"/>
    <property type="match status" value="1"/>
</dbReference>
<dbReference type="EMBL" id="QUOV01000001">
    <property type="protein sequence ID" value="REL35470.1"/>
    <property type="molecule type" value="Genomic_DNA"/>
</dbReference>
<gene>
    <name evidence="8" type="ORF">DXX92_08955</name>
</gene>
<reference evidence="8 9" key="1">
    <citation type="submission" date="2018-08" db="EMBL/GenBank/DDBJ databases">
        <title>Thalassotalea euphylliae genome.</title>
        <authorList>
            <person name="Summers S."/>
            <person name="Rice S.A."/>
            <person name="Freckelton M.L."/>
            <person name="Nedved B.T."/>
            <person name="Hadfield M.G."/>
        </authorList>
    </citation>
    <scope>NUCLEOTIDE SEQUENCE [LARGE SCALE GENOMIC DNA]</scope>
    <source>
        <strain evidence="8 9">H2</strain>
    </source>
</reference>
<dbReference type="Proteomes" id="UP000256999">
    <property type="component" value="Unassembled WGS sequence"/>
</dbReference>
<dbReference type="SMART" id="SM01358">
    <property type="entry name" value="HBM"/>
    <property type="match status" value="1"/>
</dbReference>
<feature type="coiled-coil region" evidence="4">
    <location>
        <begin position="199"/>
        <end position="226"/>
    </location>
</feature>
<dbReference type="OrthoDB" id="9795078at2"/>
<name>A0A3E0UF34_9GAMM</name>
<comment type="similarity">
    <text evidence="2">Belongs to the methyl-accepting chemotaxis (MCP) protein family.</text>
</comment>
<protein>
    <submittedName>
        <fullName evidence="8">Methyl-accepting chemotaxis protein</fullName>
    </submittedName>
</protein>
<dbReference type="AlphaFoldDB" id="A0A3E0UF34"/>